<accession>A0AAV9WI08</accession>
<evidence type="ECO:0000313" key="15">
    <source>
        <dbReference type="Proteomes" id="UP001370758"/>
    </source>
</evidence>
<keyword evidence="7" id="KW-0186">Copper</keyword>
<dbReference type="GO" id="GO:0046872">
    <property type="term" value="F:metal ion binding"/>
    <property type="evidence" value="ECO:0007669"/>
    <property type="project" value="UniProtKB-KW"/>
</dbReference>
<dbReference type="GO" id="GO:0005576">
    <property type="term" value="C:extracellular region"/>
    <property type="evidence" value="ECO:0007669"/>
    <property type="project" value="UniProtKB-SubCell"/>
</dbReference>
<proteinExistence type="predicted"/>
<sequence>MKVSGILASGALLLQTASAHYIFQTVNGGAAYQYFRTNTNYNSPVTDLASTDLRCNEGALTGGSTQTLTIAAGSKITLGLDTAVYHNGPILFYLGRASGTAQSWDGSGANWFKFEQRGPTFSGGSVTWPMSISYDVTIPSGVPSGQWLLRAEQIGIHNPYPAGLPQFYIGCAQLQITGGGSCSPSYFSIPGHIQQEDPGITVNIYSNFNSYTFPGPAVEACSGGSTNPTTTRTTASATATTLTTRTTTAATTTRTTTPATSATTTRTTTTASRTTTTSAGGSGGGASLYGQCGGIGWTGPTTCAQGTCTVLNAYYSQCV</sequence>
<dbReference type="InterPro" id="IPR000254">
    <property type="entry name" value="CBD"/>
</dbReference>
<dbReference type="AlphaFoldDB" id="A0AAV9WI08"/>
<name>A0AAV9WI08_9PEZI</name>
<evidence type="ECO:0000256" key="7">
    <source>
        <dbReference type="ARBA" id="ARBA00023008"/>
    </source>
</evidence>
<dbReference type="InterPro" id="IPR049892">
    <property type="entry name" value="AA9"/>
</dbReference>
<evidence type="ECO:0000259" key="13">
    <source>
        <dbReference type="PROSITE" id="PS51164"/>
    </source>
</evidence>
<evidence type="ECO:0000256" key="11">
    <source>
        <dbReference type="SAM" id="MobiDB-lite"/>
    </source>
</evidence>
<dbReference type="SMART" id="SM00236">
    <property type="entry name" value="fCBD"/>
    <property type="match status" value="1"/>
</dbReference>
<dbReference type="PROSITE" id="PS00562">
    <property type="entry name" value="CBM1_1"/>
    <property type="match status" value="1"/>
</dbReference>
<feature type="domain" description="CBM1" evidence="13">
    <location>
        <begin position="284"/>
        <end position="319"/>
    </location>
</feature>
<keyword evidence="6" id="KW-0560">Oxidoreductase</keyword>
<feature type="compositionally biased region" description="Low complexity" evidence="11">
    <location>
        <begin position="246"/>
        <end position="279"/>
    </location>
</feature>
<protein>
    <recommendedName>
        <fullName evidence="10">AA9 family lytic polysaccharide monooxygenase</fullName>
        <ecNumber evidence="10">1.14.99.56</ecNumber>
    </recommendedName>
    <alternativeName>
        <fullName evidence="10">Endo-beta-1,4-glucanase</fullName>
    </alternativeName>
    <alternativeName>
        <fullName evidence="10">Glycosyl hydrolase 61 family protein</fullName>
    </alternativeName>
</protein>
<dbReference type="InterPro" id="IPR005103">
    <property type="entry name" value="AA9_LPMO"/>
</dbReference>
<dbReference type="PANTHER" id="PTHR33353">
    <property type="entry name" value="PUTATIVE (AFU_ORTHOLOGUE AFUA_1G12560)-RELATED"/>
    <property type="match status" value="1"/>
</dbReference>
<evidence type="ECO:0000313" key="14">
    <source>
        <dbReference type="EMBL" id="KAK6509157.1"/>
    </source>
</evidence>
<comment type="catalytic activity">
    <reaction evidence="10">
        <text>[(1-&gt;4)-beta-D-glucosyl]n+m + reduced acceptor + O2 = 4-dehydro-beta-D-glucosyl-[(1-&gt;4)-beta-D-glucosyl]n-1 + [(1-&gt;4)-beta-D-glucosyl]m + acceptor + H2O.</text>
        <dbReference type="EC" id="1.14.99.56"/>
    </reaction>
</comment>
<dbReference type="GO" id="GO:0030245">
    <property type="term" value="P:cellulose catabolic process"/>
    <property type="evidence" value="ECO:0007669"/>
    <property type="project" value="UniProtKB-UniRule"/>
</dbReference>
<comment type="cofactor">
    <cofactor evidence="1">
        <name>Cu(2+)</name>
        <dbReference type="ChEBI" id="CHEBI:29036"/>
    </cofactor>
</comment>
<feature type="region of interest" description="Disordered" evidence="11">
    <location>
        <begin position="246"/>
        <end position="282"/>
    </location>
</feature>
<dbReference type="EC" id="1.14.99.56" evidence="10"/>
<dbReference type="Proteomes" id="UP001370758">
    <property type="component" value="Unassembled WGS sequence"/>
</dbReference>
<dbReference type="PROSITE" id="PS51164">
    <property type="entry name" value="CBM1_2"/>
    <property type="match status" value="1"/>
</dbReference>
<dbReference type="EMBL" id="JAVHJL010000002">
    <property type="protein sequence ID" value="KAK6509157.1"/>
    <property type="molecule type" value="Genomic_DNA"/>
</dbReference>
<comment type="caution">
    <text evidence="14">The sequence shown here is derived from an EMBL/GenBank/DDBJ whole genome shotgun (WGS) entry which is preliminary data.</text>
</comment>
<keyword evidence="5 12" id="KW-0732">Signal</keyword>
<evidence type="ECO:0000256" key="9">
    <source>
        <dbReference type="ARBA" id="ARBA00023157"/>
    </source>
</evidence>
<organism evidence="14 15">
    <name type="scientific">Arthrobotrys musiformis</name>
    <dbReference type="NCBI Taxonomy" id="47236"/>
    <lineage>
        <taxon>Eukaryota</taxon>
        <taxon>Fungi</taxon>
        <taxon>Dikarya</taxon>
        <taxon>Ascomycota</taxon>
        <taxon>Pezizomycotina</taxon>
        <taxon>Orbiliomycetes</taxon>
        <taxon>Orbiliales</taxon>
        <taxon>Orbiliaceae</taxon>
        <taxon>Arthrobotrys</taxon>
    </lineage>
</organism>
<keyword evidence="8" id="KW-0503">Monooxygenase</keyword>
<dbReference type="InterPro" id="IPR035971">
    <property type="entry name" value="CBD_sf"/>
</dbReference>
<feature type="chain" id="PRO_5043810376" description="AA9 family lytic polysaccharide monooxygenase" evidence="12">
    <location>
        <begin position="20"/>
        <end position="319"/>
    </location>
</feature>
<dbReference type="GO" id="GO:0004497">
    <property type="term" value="F:monooxygenase activity"/>
    <property type="evidence" value="ECO:0007669"/>
    <property type="project" value="UniProtKB-KW"/>
</dbReference>
<evidence type="ECO:0000256" key="8">
    <source>
        <dbReference type="ARBA" id="ARBA00023033"/>
    </source>
</evidence>
<gene>
    <name evidence="14" type="ORF">TWF481_003918</name>
</gene>
<keyword evidence="10" id="KW-0624">Polysaccharide degradation</keyword>
<keyword evidence="9 10" id="KW-1015">Disulfide bond</keyword>
<feature type="signal peptide" evidence="12">
    <location>
        <begin position="1"/>
        <end position="19"/>
    </location>
</feature>
<evidence type="ECO:0000256" key="4">
    <source>
        <dbReference type="ARBA" id="ARBA00022723"/>
    </source>
</evidence>
<keyword evidence="10" id="KW-0136">Cellulose degradation</keyword>
<evidence type="ECO:0000256" key="10">
    <source>
        <dbReference type="RuleBase" id="RU368122"/>
    </source>
</evidence>
<dbReference type="Pfam" id="PF00734">
    <property type="entry name" value="CBM_1"/>
    <property type="match status" value="1"/>
</dbReference>
<dbReference type="GO" id="GO:0030248">
    <property type="term" value="F:cellulose binding"/>
    <property type="evidence" value="ECO:0007669"/>
    <property type="project" value="UniProtKB-UniRule"/>
</dbReference>
<keyword evidence="3 10" id="KW-0964">Secreted</keyword>
<dbReference type="PANTHER" id="PTHR33353:SF11">
    <property type="entry name" value="GLYCOSYLHYDROLASE FAMILY 61-7 PROTEIN"/>
    <property type="match status" value="1"/>
</dbReference>
<comment type="domain">
    <text evidence="10">Has a modular structure: an endo-beta-1,4-glucanase catalytic module at the N-terminus, a linker rich in serines and threonines, and a C-terminal carbohydrate-binding module (CBM).</text>
</comment>
<keyword evidence="15" id="KW-1185">Reference proteome</keyword>
<dbReference type="Pfam" id="PF03443">
    <property type="entry name" value="AA9"/>
    <property type="match status" value="1"/>
</dbReference>
<comment type="subcellular location">
    <subcellularLocation>
        <location evidence="2 10">Secreted</location>
    </subcellularLocation>
</comment>
<reference evidence="14 15" key="1">
    <citation type="submission" date="2023-08" db="EMBL/GenBank/DDBJ databases">
        <authorList>
            <person name="Palmer J.M."/>
        </authorList>
    </citation>
    <scope>NUCLEOTIDE SEQUENCE [LARGE SCALE GENOMIC DNA]</scope>
    <source>
        <strain evidence="14 15">TWF481</strain>
    </source>
</reference>
<evidence type="ECO:0000256" key="12">
    <source>
        <dbReference type="SAM" id="SignalP"/>
    </source>
</evidence>
<evidence type="ECO:0000256" key="2">
    <source>
        <dbReference type="ARBA" id="ARBA00004613"/>
    </source>
</evidence>
<evidence type="ECO:0000256" key="6">
    <source>
        <dbReference type="ARBA" id="ARBA00023002"/>
    </source>
</evidence>
<keyword evidence="4" id="KW-0479">Metal-binding</keyword>
<dbReference type="SUPFAM" id="SSF57180">
    <property type="entry name" value="Cellulose-binding domain"/>
    <property type="match status" value="1"/>
</dbReference>
<comment type="function">
    <text evidence="10">Lytic polysaccharide monooxygenase (LMPO) that depolymerizes crystalline and amorphous polysaccharides via the oxidation of scissile alpha- or beta-(1-4)-glycosidic bonds, yielding C1 and/or C4 oxidation products. Catalysis by LPMOs requires the reduction of the active-site copper from Cu(II) to Cu(I) by a reducing agent and H(2)O(2) or O(2) as a cosubstrate.</text>
</comment>
<dbReference type="CDD" id="cd21175">
    <property type="entry name" value="LPMO_AA9"/>
    <property type="match status" value="1"/>
</dbReference>
<keyword evidence="10" id="KW-0119">Carbohydrate metabolism</keyword>
<evidence type="ECO:0000256" key="5">
    <source>
        <dbReference type="ARBA" id="ARBA00022729"/>
    </source>
</evidence>
<evidence type="ECO:0000256" key="1">
    <source>
        <dbReference type="ARBA" id="ARBA00001973"/>
    </source>
</evidence>
<dbReference type="Gene3D" id="2.70.50.70">
    <property type="match status" value="1"/>
</dbReference>
<evidence type="ECO:0000256" key="3">
    <source>
        <dbReference type="ARBA" id="ARBA00022525"/>
    </source>
</evidence>
<dbReference type="GO" id="GO:0008810">
    <property type="term" value="F:cellulase activity"/>
    <property type="evidence" value="ECO:0007669"/>
    <property type="project" value="UniProtKB-UniRule"/>
</dbReference>